<gene>
    <name evidence="1" type="ORF">AMTR_s00007p00029260</name>
</gene>
<dbReference type="AlphaFoldDB" id="W1PB91"/>
<keyword evidence="2" id="KW-1185">Reference proteome</keyword>
<organism evidence="1 2">
    <name type="scientific">Amborella trichopoda</name>
    <dbReference type="NCBI Taxonomy" id="13333"/>
    <lineage>
        <taxon>Eukaryota</taxon>
        <taxon>Viridiplantae</taxon>
        <taxon>Streptophyta</taxon>
        <taxon>Embryophyta</taxon>
        <taxon>Tracheophyta</taxon>
        <taxon>Spermatophyta</taxon>
        <taxon>Magnoliopsida</taxon>
        <taxon>Amborellales</taxon>
        <taxon>Amborellaceae</taxon>
        <taxon>Amborella</taxon>
    </lineage>
</organism>
<sequence>MPIPLSTIPLNKGRALEGEELLPWYSEQRFYGSTFEYRVRKQSLSSHWRRVSRIISVWHIKRVCGEGDAGEESEETWRRFEHLRRKSPHPFILILKTQKLAVA</sequence>
<proteinExistence type="predicted"/>
<protein>
    <submittedName>
        <fullName evidence="1">Uncharacterized protein</fullName>
    </submittedName>
</protein>
<name>W1PB91_AMBTC</name>
<dbReference type="HOGENOM" id="CLU_2267360_0_0_1"/>
<reference evidence="2" key="1">
    <citation type="journal article" date="2013" name="Science">
        <title>The Amborella genome and the evolution of flowering plants.</title>
        <authorList>
            <consortium name="Amborella Genome Project"/>
        </authorList>
    </citation>
    <scope>NUCLEOTIDE SEQUENCE [LARGE SCALE GENOMIC DNA]</scope>
</reference>
<dbReference type="Proteomes" id="UP000017836">
    <property type="component" value="Unassembled WGS sequence"/>
</dbReference>
<evidence type="ECO:0000313" key="2">
    <source>
        <dbReference type="Proteomes" id="UP000017836"/>
    </source>
</evidence>
<dbReference type="EMBL" id="KI394011">
    <property type="protein sequence ID" value="ERN05198.1"/>
    <property type="molecule type" value="Genomic_DNA"/>
</dbReference>
<dbReference type="Gramene" id="ERN05198">
    <property type="protein sequence ID" value="ERN05198"/>
    <property type="gene ID" value="AMTR_s00007p00029260"/>
</dbReference>
<accession>W1PB91</accession>
<evidence type="ECO:0000313" key="1">
    <source>
        <dbReference type="EMBL" id="ERN05198.1"/>
    </source>
</evidence>